<dbReference type="GO" id="GO:0090162">
    <property type="term" value="P:establishment of epithelial cell polarity"/>
    <property type="evidence" value="ECO:0007669"/>
    <property type="project" value="InterPro"/>
</dbReference>
<dbReference type="STRING" id="62062.ENSHHUP00000038883"/>
<organism evidence="3 4">
    <name type="scientific">Hucho hucho</name>
    <name type="common">huchen</name>
    <dbReference type="NCBI Taxonomy" id="62062"/>
    <lineage>
        <taxon>Eukaryota</taxon>
        <taxon>Metazoa</taxon>
        <taxon>Chordata</taxon>
        <taxon>Craniata</taxon>
        <taxon>Vertebrata</taxon>
        <taxon>Euteleostomi</taxon>
        <taxon>Actinopterygii</taxon>
        <taxon>Neopterygii</taxon>
        <taxon>Teleostei</taxon>
        <taxon>Protacanthopterygii</taxon>
        <taxon>Salmoniformes</taxon>
        <taxon>Salmonidae</taxon>
        <taxon>Salmoninae</taxon>
        <taxon>Hucho</taxon>
    </lineage>
</organism>
<reference evidence="4" key="1">
    <citation type="submission" date="2018-06" db="EMBL/GenBank/DDBJ databases">
        <title>Genome assembly of Danube salmon.</title>
        <authorList>
            <person name="Macqueen D.J."/>
            <person name="Gundappa M.K."/>
        </authorList>
    </citation>
    <scope>NUCLEOTIDE SEQUENCE [LARGE SCALE GENOMIC DNA]</scope>
</reference>
<evidence type="ECO:0000256" key="1">
    <source>
        <dbReference type="SAM" id="Coils"/>
    </source>
</evidence>
<dbReference type="GO" id="GO:0060271">
    <property type="term" value="P:cilium assembly"/>
    <property type="evidence" value="ECO:0007669"/>
    <property type="project" value="InterPro"/>
</dbReference>
<evidence type="ECO:0000313" key="4">
    <source>
        <dbReference type="Proteomes" id="UP000314982"/>
    </source>
</evidence>
<dbReference type="GO" id="GO:0097539">
    <property type="term" value="C:ciliary transition fiber"/>
    <property type="evidence" value="ECO:0007669"/>
    <property type="project" value="InterPro"/>
</dbReference>
<evidence type="ECO:0000313" key="3">
    <source>
        <dbReference type="Ensembl" id="ENSHHUP00000038883.1"/>
    </source>
</evidence>
<evidence type="ECO:0000259" key="2">
    <source>
        <dbReference type="Pfam" id="PF21007"/>
    </source>
</evidence>
<dbReference type="AlphaFoldDB" id="A0A4W5MM47"/>
<accession>A0A4W5MM47</accession>
<keyword evidence="4" id="KW-1185">Reference proteome</keyword>
<reference evidence="3" key="3">
    <citation type="submission" date="2025-09" db="UniProtKB">
        <authorList>
            <consortium name="Ensembl"/>
        </authorList>
    </citation>
    <scope>IDENTIFICATION</scope>
</reference>
<dbReference type="InterPro" id="IPR033561">
    <property type="entry name" value="FBF1"/>
</dbReference>
<sequence>MRFYSILIFNRTLLNLRPLHKNYTEDMLHVTKLVTYYKLTSYSLSHSVYWCCRSLTVVIEQMEHFSHRLGNLSSRVENTHENTAQGLEQGERQREEQLRVMQDRLGQQQRAMAEERTRLKEVITKMDTQLAEQQRQLEKMHNREHPVGLYHRLVRQLLRPQP</sequence>
<dbReference type="Ensembl" id="ENSHHUT00000040413.1">
    <property type="protein sequence ID" value="ENSHHUP00000038883.1"/>
    <property type="gene ID" value="ENSHHUG00000024226.1"/>
</dbReference>
<dbReference type="GO" id="GO:0005814">
    <property type="term" value="C:centriole"/>
    <property type="evidence" value="ECO:0007669"/>
    <property type="project" value="TreeGrafter"/>
</dbReference>
<dbReference type="Pfam" id="PF21007">
    <property type="entry name" value="FBF1"/>
    <property type="match status" value="1"/>
</dbReference>
<feature type="coiled-coil region" evidence="1">
    <location>
        <begin position="116"/>
        <end position="143"/>
    </location>
</feature>
<dbReference type="Proteomes" id="UP000314982">
    <property type="component" value="Unassembled WGS sequence"/>
</dbReference>
<dbReference type="InterPro" id="IPR049390">
    <property type="entry name" value="FBF1_C"/>
</dbReference>
<dbReference type="PANTHER" id="PTHR33689:SF1">
    <property type="entry name" value="FAS-BINDING FACTOR 1"/>
    <property type="match status" value="1"/>
</dbReference>
<name>A0A4W5MM47_9TELE</name>
<feature type="domain" description="Fas-binding factor 1 C-terminal" evidence="2">
    <location>
        <begin position="52"/>
        <end position="139"/>
    </location>
</feature>
<protein>
    <recommendedName>
        <fullName evidence="2">Fas-binding factor 1 C-terminal domain-containing protein</fullName>
    </recommendedName>
</protein>
<proteinExistence type="predicted"/>
<reference evidence="3" key="2">
    <citation type="submission" date="2025-08" db="UniProtKB">
        <authorList>
            <consortium name="Ensembl"/>
        </authorList>
    </citation>
    <scope>IDENTIFICATION</scope>
</reference>
<dbReference type="PANTHER" id="PTHR33689">
    <property type="entry name" value="FAS-BINDING FACTOR 1"/>
    <property type="match status" value="1"/>
</dbReference>
<dbReference type="GO" id="GO:0036064">
    <property type="term" value="C:ciliary basal body"/>
    <property type="evidence" value="ECO:0007669"/>
    <property type="project" value="TreeGrafter"/>
</dbReference>
<keyword evidence="1" id="KW-0175">Coiled coil</keyword>